<proteinExistence type="predicted"/>
<dbReference type="GeneID" id="7443578"/>
<feature type="compositionally biased region" description="Polar residues" evidence="1">
    <location>
        <begin position="781"/>
        <end position="804"/>
    </location>
</feature>
<gene>
    <name evidence="2" type="ORF">THAPSDRAFT_23064</name>
</gene>
<dbReference type="InterPro" id="IPR015943">
    <property type="entry name" value="WD40/YVTN_repeat-like_dom_sf"/>
</dbReference>
<feature type="compositionally biased region" description="Basic and acidic residues" evidence="1">
    <location>
        <begin position="757"/>
        <end position="775"/>
    </location>
</feature>
<evidence type="ECO:0000313" key="2">
    <source>
        <dbReference type="EMBL" id="EED91123.1"/>
    </source>
</evidence>
<feature type="region of interest" description="Disordered" evidence="1">
    <location>
        <begin position="708"/>
        <end position="878"/>
    </location>
</feature>
<dbReference type="eggNOG" id="ENOG502RG83">
    <property type="taxonomic scope" value="Eukaryota"/>
</dbReference>
<feature type="region of interest" description="Disordered" evidence="1">
    <location>
        <begin position="1"/>
        <end position="56"/>
    </location>
</feature>
<dbReference type="HOGENOM" id="CLU_288795_0_0_1"/>
<reference evidence="2 3" key="1">
    <citation type="journal article" date="2004" name="Science">
        <title>The genome of the diatom Thalassiosira pseudonana: ecology, evolution, and metabolism.</title>
        <authorList>
            <person name="Armbrust E.V."/>
            <person name="Berges J.A."/>
            <person name="Bowler C."/>
            <person name="Green B.R."/>
            <person name="Martinez D."/>
            <person name="Putnam N.H."/>
            <person name="Zhou S."/>
            <person name="Allen A.E."/>
            <person name="Apt K.E."/>
            <person name="Bechner M."/>
            <person name="Brzezinski M.A."/>
            <person name="Chaal B.K."/>
            <person name="Chiovitti A."/>
            <person name="Davis A.K."/>
            <person name="Demarest M.S."/>
            <person name="Detter J.C."/>
            <person name="Glavina T."/>
            <person name="Goodstein D."/>
            <person name="Hadi M.Z."/>
            <person name="Hellsten U."/>
            <person name="Hildebrand M."/>
            <person name="Jenkins B.D."/>
            <person name="Jurka J."/>
            <person name="Kapitonov V.V."/>
            <person name="Kroger N."/>
            <person name="Lau W.W."/>
            <person name="Lane T.W."/>
            <person name="Larimer F.W."/>
            <person name="Lippmeier J.C."/>
            <person name="Lucas S."/>
            <person name="Medina M."/>
            <person name="Montsant A."/>
            <person name="Obornik M."/>
            <person name="Parker M.S."/>
            <person name="Palenik B."/>
            <person name="Pazour G.J."/>
            <person name="Richardson P.M."/>
            <person name="Rynearson T.A."/>
            <person name="Saito M.A."/>
            <person name="Schwartz D.C."/>
            <person name="Thamatrakoln K."/>
            <person name="Valentin K."/>
            <person name="Vardi A."/>
            <person name="Wilkerson F.P."/>
            <person name="Rokhsar D.S."/>
        </authorList>
    </citation>
    <scope>NUCLEOTIDE SEQUENCE [LARGE SCALE GENOMIC DNA]</scope>
    <source>
        <strain evidence="2 3">CCMP1335</strain>
    </source>
</reference>
<feature type="compositionally biased region" description="Polar residues" evidence="1">
    <location>
        <begin position="718"/>
        <end position="731"/>
    </location>
</feature>
<evidence type="ECO:0000313" key="3">
    <source>
        <dbReference type="Proteomes" id="UP000001449"/>
    </source>
</evidence>
<keyword evidence="3" id="KW-1185">Reference proteome</keyword>
<feature type="region of interest" description="Disordered" evidence="1">
    <location>
        <begin position="126"/>
        <end position="148"/>
    </location>
</feature>
<dbReference type="PaxDb" id="35128-Thaps23064"/>
<sequence>MDAPPPAHGFAASSQQPTISQGMNYPADGGAAPSASASVASTAEGSHQGSHHTHISAHNEASAAALDASLITPIKINEQQLQQAKKRQSTQLKLAIVKNEEPSNTIGGGAPNTNNAAGKIVLKNNNTKKNDDATPPSSAEASPVTLPVKPPHAKKEAQVKWPPVSSVKSLPPLAGRISDLVNTDIDGKKKSKARDTIEFEVNQECTSIGLVPSGRLAVAGFTDGTLRLFDLTGIFSRDKNDPRNTTFASQNSYEFDDDASTSSDDSNSRNSNASAKRVKSNEVVNSHSNQRYGAVACQIHARGVHTSLLMDVAVSEDGLYAFGGVQRGSVELAAVYLGDVENYLDEHMQHEEDESIEKVTPGLLDLIQVDRHADAKLKGFGACARLWNGWERAVKGGGERPEYLLFTGKGIKNIHIWSFKPSRPEKGEESNWACLYDTQTNGTSISQLYFRHNATGLHGISKSDDQKLRVWDLTWEQKRVAEGRDDSDRPKRPSYVDVASTESTVGVCGTYAFALSAASEAIINLIPLDADDVSSPFNLTELALPQDSGMEQSVRPSRTGRQQRGELKSVVNVSGLEFDTTHALLNLSDGSVVHYSHDDAGHPLLLQCPPALTQTSIDADIQAASLGLPLLSNQKKMCLARVGSNGMVLLAVSSFDESTTRGAIMLRSLPVSANDAVISKPRRFWGFNGLKKKRRAIAKSYINRVMPSPAPEAKFTPVSGSVVSRNPTHKSVTPAEESVVKPRSKKSAAPISTPGPKDTRIGLKKEAKPKIKSTAEEMDSQLESVVKQSSHGANFSPERPSTATKAVEKSDTAVTKKKQRLSDSSLGSDAKSKTTSVDKSLPESPKRRTKKKPSPAPSPDKRAKLAEPAVPEESQHERSVATFLGMTVFERKAQPSLPESCYQQKDRPILLFEQIQQDTISTRMASAQAPSSLVSAKATKGNETFSKQCNERQKLAAKHRAEHEMLRRKVLHSIRYVLSTWDIELNSTRSHNSIVESAKRWFDEALVCHQETLNDMIDRQKMEAESLAARQTVELGRRAPTSQVSFPFPEVFEQARSELISHLS</sequence>
<feature type="compositionally biased region" description="Low complexity" evidence="1">
    <location>
        <begin position="27"/>
        <end position="46"/>
    </location>
</feature>
<organism evidence="2 3">
    <name type="scientific">Thalassiosira pseudonana</name>
    <name type="common">Marine diatom</name>
    <name type="synonym">Cyclotella nana</name>
    <dbReference type="NCBI Taxonomy" id="35128"/>
    <lineage>
        <taxon>Eukaryota</taxon>
        <taxon>Sar</taxon>
        <taxon>Stramenopiles</taxon>
        <taxon>Ochrophyta</taxon>
        <taxon>Bacillariophyta</taxon>
        <taxon>Coscinodiscophyceae</taxon>
        <taxon>Thalassiosirophycidae</taxon>
        <taxon>Thalassiosirales</taxon>
        <taxon>Thalassiosiraceae</taxon>
        <taxon>Thalassiosira</taxon>
    </lineage>
</organism>
<feature type="compositionally biased region" description="Polar residues" evidence="1">
    <location>
        <begin position="822"/>
        <end position="838"/>
    </location>
</feature>
<dbReference type="EMBL" id="CM000643">
    <property type="protein sequence ID" value="EED91123.1"/>
    <property type="molecule type" value="Genomic_DNA"/>
</dbReference>
<evidence type="ECO:0000256" key="1">
    <source>
        <dbReference type="SAM" id="MobiDB-lite"/>
    </source>
</evidence>
<accession>B8C5I1</accession>
<dbReference type="InterPro" id="IPR036322">
    <property type="entry name" value="WD40_repeat_dom_sf"/>
</dbReference>
<feature type="compositionally biased region" description="Low complexity" evidence="1">
    <location>
        <begin position="260"/>
        <end position="275"/>
    </location>
</feature>
<dbReference type="RefSeq" id="XP_002291016.1">
    <property type="nucleotide sequence ID" value="XM_002290980.1"/>
</dbReference>
<feature type="region of interest" description="Disordered" evidence="1">
    <location>
        <begin position="240"/>
        <end position="283"/>
    </location>
</feature>
<protein>
    <submittedName>
        <fullName evidence="2">Uncharacterized protein</fullName>
    </submittedName>
</protein>
<dbReference type="KEGG" id="tps:THAPSDRAFT_23064"/>
<dbReference type="SUPFAM" id="SSF50978">
    <property type="entry name" value="WD40 repeat-like"/>
    <property type="match status" value="1"/>
</dbReference>
<reference evidence="2 3" key="2">
    <citation type="journal article" date="2008" name="Nature">
        <title>The Phaeodactylum genome reveals the evolutionary history of diatom genomes.</title>
        <authorList>
            <person name="Bowler C."/>
            <person name="Allen A.E."/>
            <person name="Badger J.H."/>
            <person name="Grimwood J."/>
            <person name="Jabbari K."/>
            <person name="Kuo A."/>
            <person name="Maheswari U."/>
            <person name="Martens C."/>
            <person name="Maumus F."/>
            <person name="Otillar R.P."/>
            <person name="Rayko E."/>
            <person name="Salamov A."/>
            <person name="Vandepoele K."/>
            <person name="Beszteri B."/>
            <person name="Gruber A."/>
            <person name="Heijde M."/>
            <person name="Katinka M."/>
            <person name="Mock T."/>
            <person name="Valentin K."/>
            <person name="Verret F."/>
            <person name="Berges J.A."/>
            <person name="Brownlee C."/>
            <person name="Cadoret J.P."/>
            <person name="Chiovitti A."/>
            <person name="Choi C.J."/>
            <person name="Coesel S."/>
            <person name="De Martino A."/>
            <person name="Detter J.C."/>
            <person name="Durkin C."/>
            <person name="Falciatore A."/>
            <person name="Fournet J."/>
            <person name="Haruta M."/>
            <person name="Huysman M.J."/>
            <person name="Jenkins B.D."/>
            <person name="Jiroutova K."/>
            <person name="Jorgensen R.E."/>
            <person name="Joubert Y."/>
            <person name="Kaplan A."/>
            <person name="Kroger N."/>
            <person name="Kroth P.G."/>
            <person name="La Roche J."/>
            <person name="Lindquist E."/>
            <person name="Lommer M."/>
            <person name="Martin-Jezequel V."/>
            <person name="Lopez P.J."/>
            <person name="Lucas S."/>
            <person name="Mangogna M."/>
            <person name="McGinnis K."/>
            <person name="Medlin L.K."/>
            <person name="Montsant A."/>
            <person name="Oudot-Le Secq M.P."/>
            <person name="Napoli C."/>
            <person name="Obornik M."/>
            <person name="Parker M.S."/>
            <person name="Petit J.L."/>
            <person name="Porcel B.M."/>
            <person name="Poulsen N."/>
            <person name="Robison M."/>
            <person name="Rychlewski L."/>
            <person name="Rynearson T.A."/>
            <person name="Schmutz J."/>
            <person name="Shapiro H."/>
            <person name="Siaut M."/>
            <person name="Stanley M."/>
            <person name="Sussman M.R."/>
            <person name="Taylor A.R."/>
            <person name="Vardi A."/>
            <person name="von Dassow P."/>
            <person name="Vyverman W."/>
            <person name="Willis A."/>
            <person name="Wyrwicz L.S."/>
            <person name="Rokhsar D.S."/>
            <person name="Weissenbach J."/>
            <person name="Armbrust E.V."/>
            <person name="Green B.R."/>
            <person name="Van de Peer Y."/>
            <person name="Grigoriev I.V."/>
        </authorList>
    </citation>
    <scope>NUCLEOTIDE SEQUENCE [LARGE SCALE GENOMIC DNA]</scope>
    <source>
        <strain evidence="2 3">CCMP1335</strain>
    </source>
</reference>
<feature type="compositionally biased region" description="Polar residues" evidence="1">
    <location>
        <begin position="12"/>
        <end position="23"/>
    </location>
</feature>
<dbReference type="Gene3D" id="2.130.10.10">
    <property type="entry name" value="YVTN repeat-like/Quinoprotein amine dehydrogenase"/>
    <property type="match status" value="1"/>
</dbReference>
<dbReference type="Proteomes" id="UP000001449">
    <property type="component" value="Chromosome 6"/>
</dbReference>
<dbReference type="InParanoid" id="B8C5I1"/>
<name>B8C5I1_THAPS</name>
<dbReference type="AlphaFoldDB" id="B8C5I1"/>
<feature type="compositionally biased region" description="Polar residues" evidence="1">
    <location>
        <begin position="243"/>
        <end position="253"/>
    </location>
</feature>